<dbReference type="Proteomes" id="UP000887116">
    <property type="component" value="Unassembled WGS sequence"/>
</dbReference>
<name>A0A8X6KVK0_TRICU</name>
<accession>A0A8X6KVK0</accession>
<sequence>MNWEKNIDIQFSKVYEKAERLFKVDQEIKEIINFTDEEYDTMESYRDRFTEIRVIYEKNYNKHDESKSEISSEIAPDNLKLPKLSLKDFDLRVLETLNVTTSNYAAMLYPVVESCLPAEVLKAWDRHRLNREISKDLALGKEKVLKNLMTFLRHGSRGGRILWFQQKMRLGLV</sequence>
<evidence type="ECO:0000313" key="1">
    <source>
        <dbReference type="EMBL" id="GFQ85711.1"/>
    </source>
</evidence>
<dbReference type="AlphaFoldDB" id="A0A8X6KVK0"/>
<reference evidence="1" key="1">
    <citation type="submission" date="2020-07" db="EMBL/GenBank/DDBJ databases">
        <title>Multicomponent nature underlies the extraordinary mechanical properties of spider dragline silk.</title>
        <authorList>
            <person name="Kono N."/>
            <person name="Nakamura H."/>
            <person name="Mori M."/>
            <person name="Yoshida Y."/>
            <person name="Ohtoshi R."/>
            <person name="Malay A.D."/>
            <person name="Moran D.A.P."/>
            <person name="Tomita M."/>
            <person name="Numata K."/>
            <person name="Arakawa K."/>
        </authorList>
    </citation>
    <scope>NUCLEOTIDE SEQUENCE</scope>
</reference>
<proteinExistence type="predicted"/>
<comment type="caution">
    <text evidence="1">The sequence shown here is derived from an EMBL/GenBank/DDBJ whole genome shotgun (WGS) entry which is preliminary data.</text>
</comment>
<dbReference type="OrthoDB" id="5967017at2759"/>
<evidence type="ECO:0000313" key="2">
    <source>
        <dbReference type="Proteomes" id="UP000887116"/>
    </source>
</evidence>
<keyword evidence="2" id="KW-1185">Reference proteome</keyword>
<gene>
    <name evidence="1" type="primary">X975_22733</name>
    <name evidence="1" type="ORF">TNCT_10471</name>
</gene>
<protein>
    <submittedName>
        <fullName evidence="1">Transposable element Tc1 transposase</fullName>
    </submittedName>
</protein>
<dbReference type="EMBL" id="BMAO01032920">
    <property type="protein sequence ID" value="GFQ85711.1"/>
    <property type="molecule type" value="Genomic_DNA"/>
</dbReference>
<organism evidence="1 2">
    <name type="scientific">Trichonephila clavata</name>
    <name type="common">Joro spider</name>
    <name type="synonym">Nephila clavata</name>
    <dbReference type="NCBI Taxonomy" id="2740835"/>
    <lineage>
        <taxon>Eukaryota</taxon>
        <taxon>Metazoa</taxon>
        <taxon>Ecdysozoa</taxon>
        <taxon>Arthropoda</taxon>
        <taxon>Chelicerata</taxon>
        <taxon>Arachnida</taxon>
        <taxon>Araneae</taxon>
        <taxon>Araneomorphae</taxon>
        <taxon>Entelegynae</taxon>
        <taxon>Araneoidea</taxon>
        <taxon>Nephilidae</taxon>
        <taxon>Trichonephila</taxon>
    </lineage>
</organism>